<reference evidence="1" key="2">
    <citation type="submission" date="2015-02" db="UniProtKB">
        <authorList>
            <consortium name="EnsemblMetazoa"/>
        </authorList>
    </citation>
    <scope>IDENTIFICATION</scope>
</reference>
<protein>
    <recommendedName>
        <fullName evidence="3">Ig-like domain-containing protein</fullName>
    </recommendedName>
</protein>
<dbReference type="SUPFAM" id="SSF48726">
    <property type="entry name" value="Immunoglobulin"/>
    <property type="match status" value="1"/>
</dbReference>
<dbReference type="STRING" id="126957.T1IZV3"/>
<keyword evidence="2" id="KW-1185">Reference proteome</keyword>
<dbReference type="InterPro" id="IPR013783">
    <property type="entry name" value="Ig-like_fold"/>
</dbReference>
<evidence type="ECO:0000313" key="2">
    <source>
        <dbReference type="Proteomes" id="UP000014500"/>
    </source>
</evidence>
<organism evidence="1 2">
    <name type="scientific">Strigamia maritima</name>
    <name type="common">European centipede</name>
    <name type="synonym">Geophilus maritimus</name>
    <dbReference type="NCBI Taxonomy" id="126957"/>
    <lineage>
        <taxon>Eukaryota</taxon>
        <taxon>Metazoa</taxon>
        <taxon>Ecdysozoa</taxon>
        <taxon>Arthropoda</taxon>
        <taxon>Myriapoda</taxon>
        <taxon>Chilopoda</taxon>
        <taxon>Pleurostigmophora</taxon>
        <taxon>Geophilomorpha</taxon>
        <taxon>Linotaeniidae</taxon>
        <taxon>Strigamia</taxon>
    </lineage>
</organism>
<name>T1IZV3_STRMM</name>
<dbReference type="eggNOG" id="KOG3515">
    <property type="taxonomic scope" value="Eukaryota"/>
</dbReference>
<reference evidence="2" key="1">
    <citation type="submission" date="2011-05" db="EMBL/GenBank/DDBJ databases">
        <authorList>
            <person name="Richards S.R."/>
            <person name="Qu J."/>
            <person name="Jiang H."/>
            <person name="Jhangiani S.N."/>
            <person name="Agravi P."/>
            <person name="Goodspeed R."/>
            <person name="Gross S."/>
            <person name="Mandapat C."/>
            <person name="Jackson L."/>
            <person name="Mathew T."/>
            <person name="Pu L."/>
            <person name="Thornton R."/>
            <person name="Saada N."/>
            <person name="Wilczek-Boney K.B."/>
            <person name="Lee S."/>
            <person name="Kovar C."/>
            <person name="Wu Y."/>
            <person name="Scherer S.E."/>
            <person name="Worley K.C."/>
            <person name="Muzny D.M."/>
            <person name="Gibbs R."/>
        </authorList>
    </citation>
    <scope>NUCLEOTIDE SEQUENCE</scope>
    <source>
        <strain evidence="2">Brora</strain>
    </source>
</reference>
<proteinExistence type="predicted"/>
<dbReference type="PhylomeDB" id="T1IZV3"/>
<sequence length="73" mass="8191">MFIINTIAGQQQYFRVSPSDTDAREGTSVILKCEVGNRAGEVQWAKDGFVLEKKNICTGKWGLLSWQLVKSDK</sequence>
<dbReference type="EMBL" id="JH431726">
    <property type="status" value="NOT_ANNOTATED_CDS"/>
    <property type="molecule type" value="Genomic_DNA"/>
</dbReference>
<dbReference type="EnsemblMetazoa" id="SMAR006790-RA">
    <property type="protein sequence ID" value="SMAR006790-PA"/>
    <property type="gene ID" value="SMAR006790"/>
</dbReference>
<evidence type="ECO:0000313" key="1">
    <source>
        <dbReference type="EnsemblMetazoa" id="SMAR006790-PA"/>
    </source>
</evidence>
<dbReference type="Gene3D" id="2.60.40.10">
    <property type="entry name" value="Immunoglobulins"/>
    <property type="match status" value="1"/>
</dbReference>
<dbReference type="Proteomes" id="UP000014500">
    <property type="component" value="Unassembled WGS sequence"/>
</dbReference>
<accession>T1IZV3</accession>
<dbReference type="InterPro" id="IPR036179">
    <property type="entry name" value="Ig-like_dom_sf"/>
</dbReference>
<dbReference type="HOGENOM" id="CLU_2707949_0_0_1"/>
<evidence type="ECO:0008006" key="3">
    <source>
        <dbReference type="Google" id="ProtNLM"/>
    </source>
</evidence>
<dbReference type="AlphaFoldDB" id="T1IZV3"/>